<dbReference type="InterPro" id="IPR020556">
    <property type="entry name" value="Amidase_CS"/>
</dbReference>
<dbReference type="AlphaFoldDB" id="A0A368X921"/>
<reference evidence="4 5" key="1">
    <citation type="submission" date="2018-07" db="EMBL/GenBank/DDBJ databases">
        <title>Genomic Encyclopedia of Type Strains, Phase IV (KMG-IV): sequencing the most valuable type-strain genomes for metagenomic binning, comparative biology and taxonomic classification.</title>
        <authorList>
            <person name="Goeker M."/>
        </authorList>
    </citation>
    <scope>NUCLEOTIDE SEQUENCE [LARGE SCALE GENOMIC DNA]</scope>
    <source>
        <strain evidence="4 5">DSM 21634</strain>
    </source>
</reference>
<name>A0A368X921_9BURK</name>
<protein>
    <submittedName>
        <fullName evidence="4">Aspartyl-tRNA(Asn)/glutamyl-tRNA(Gln) amidotransferase subunit A</fullName>
    </submittedName>
</protein>
<dbReference type="PANTHER" id="PTHR11895:SF7">
    <property type="entry name" value="GLUTAMYL-TRNA(GLN) AMIDOTRANSFERASE SUBUNIT A, MITOCHONDRIAL"/>
    <property type="match status" value="1"/>
</dbReference>
<dbReference type="PANTHER" id="PTHR11895">
    <property type="entry name" value="TRANSAMIDASE"/>
    <property type="match status" value="1"/>
</dbReference>
<comment type="caution">
    <text evidence="4">The sequence shown here is derived from an EMBL/GenBank/DDBJ whole genome shotgun (WGS) entry which is preliminary data.</text>
</comment>
<gene>
    <name evidence="4" type="ORF">DES41_11576</name>
</gene>
<dbReference type="EMBL" id="QPJK01000015">
    <property type="protein sequence ID" value="RCW64452.1"/>
    <property type="molecule type" value="Genomic_DNA"/>
</dbReference>
<dbReference type="InterPro" id="IPR036928">
    <property type="entry name" value="AS_sf"/>
</dbReference>
<accession>A0A368X921</accession>
<dbReference type="GO" id="GO:0016740">
    <property type="term" value="F:transferase activity"/>
    <property type="evidence" value="ECO:0007669"/>
    <property type="project" value="UniProtKB-KW"/>
</dbReference>
<evidence type="ECO:0000256" key="1">
    <source>
        <dbReference type="ARBA" id="ARBA00009199"/>
    </source>
</evidence>
<dbReference type="PROSITE" id="PS00571">
    <property type="entry name" value="AMIDASES"/>
    <property type="match status" value="1"/>
</dbReference>
<dbReference type="Gene3D" id="3.90.1300.10">
    <property type="entry name" value="Amidase signature (AS) domain"/>
    <property type="match status" value="1"/>
</dbReference>
<organism evidence="4 5">
    <name type="scientific">Pseudorhodoferax soli</name>
    <dbReference type="NCBI Taxonomy" id="545864"/>
    <lineage>
        <taxon>Bacteria</taxon>
        <taxon>Pseudomonadati</taxon>
        <taxon>Pseudomonadota</taxon>
        <taxon>Betaproteobacteria</taxon>
        <taxon>Burkholderiales</taxon>
        <taxon>Comamonadaceae</taxon>
    </lineage>
</organism>
<dbReference type="InterPro" id="IPR023631">
    <property type="entry name" value="Amidase_dom"/>
</dbReference>
<keyword evidence="4" id="KW-0808">Transferase</keyword>
<dbReference type="RefSeq" id="WP_114472317.1">
    <property type="nucleotide sequence ID" value="NZ_QPJK01000015.1"/>
</dbReference>
<evidence type="ECO:0000256" key="2">
    <source>
        <dbReference type="SAM" id="MobiDB-lite"/>
    </source>
</evidence>
<evidence type="ECO:0000313" key="4">
    <source>
        <dbReference type="EMBL" id="RCW64452.1"/>
    </source>
</evidence>
<comment type="similarity">
    <text evidence="1">Belongs to the amidase family.</text>
</comment>
<dbReference type="InterPro" id="IPR000120">
    <property type="entry name" value="Amidase"/>
</dbReference>
<proteinExistence type="inferred from homology"/>
<sequence length="453" mass="46699">MSTPALQLDIGALTAAYARGVHGPVAVLQALLAEVNADARGLNAFCHLDAEGALAQAQASAARWRAGRALGPLDGVPVSIKDLLPVAGWPTRRGSLATAGEPPAAQDAPLVAQLRAAGAVLFGKTTTTEFGWATESHNPHAGTTRNPRDPARSAGGSSSGAAAQVAAGWGPLAIGSDAGGSVRIPAAYCGVVGFKPTFGAIPAAPQSAFAEFAHFGPLTRSVADCARAMAVLSQPDPRDPASLYPRGAAQRPAQLRIGWSLALGAPTALEPAIAQALQALVERLSAAGHQLVALPPLGLDAADAMWTVWQSRVHESFVDWTDAQRAALDPALQRLWEQGADLSPTRLARARAQLRGLAGALAQQFAGIDVLLTPSAPTVAPLLPGAPDTQPRNWFAGNGYCYPFNLTQQPALSLPLGRDAQGLPFGVQVVGRRYADELVLHAGRLVEGMLAAG</sequence>
<feature type="region of interest" description="Disordered" evidence="2">
    <location>
        <begin position="132"/>
        <end position="159"/>
    </location>
</feature>
<dbReference type="Proteomes" id="UP000252884">
    <property type="component" value="Unassembled WGS sequence"/>
</dbReference>
<feature type="domain" description="Amidase" evidence="3">
    <location>
        <begin position="27"/>
        <end position="440"/>
    </location>
</feature>
<dbReference type="SUPFAM" id="SSF75304">
    <property type="entry name" value="Amidase signature (AS) enzymes"/>
    <property type="match status" value="1"/>
</dbReference>
<keyword evidence="5" id="KW-1185">Reference proteome</keyword>
<evidence type="ECO:0000313" key="5">
    <source>
        <dbReference type="Proteomes" id="UP000252884"/>
    </source>
</evidence>
<dbReference type="Pfam" id="PF01425">
    <property type="entry name" value="Amidase"/>
    <property type="match status" value="1"/>
</dbReference>
<evidence type="ECO:0000259" key="3">
    <source>
        <dbReference type="Pfam" id="PF01425"/>
    </source>
</evidence>
<dbReference type="OrthoDB" id="8641877at2"/>